<dbReference type="Proteomes" id="UP000198405">
    <property type="component" value="Unassembled WGS sequence"/>
</dbReference>
<dbReference type="PANTHER" id="PTHR45663">
    <property type="entry name" value="GEO12009P1"/>
    <property type="match status" value="1"/>
</dbReference>
<sequence>MDTAIKIFYYVARVFFFLAFIYLVLVILLRIYWNFKSKRMRGKPLPLLDGEFSRLKKGKGMVYFFSPTCKPCKEMEPIIKKLSRDAKIKVVRVDVNKKPELARKFGVLATPCEILTKDGKIVKIFLGPATEGDIRKALEL</sequence>
<accession>A0A238XJN5</accession>
<dbReference type="AlphaFoldDB" id="A0A238XJN5"/>
<keyword evidence="1" id="KW-0812">Transmembrane</keyword>
<dbReference type="CDD" id="cd02947">
    <property type="entry name" value="TRX_family"/>
    <property type="match status" value="1"/>
</dbReference>
<dbReference type="OrthoDB" id="14244at2"/>
<organism evidence="3 4">
    <name type="scientific">Desulfurobacterium atlanticum</name>
    <dbReference type="NCBI Taxonomy" id="240169"/>
    <lineage>
        <taxon>Bacteria</taxon>
        <taxon>Pseudomonadati</taxon>
        <taxon>Aquificota</taxon>
        <taxon>Aquificia</taxon>
        <taxon>Desulfurobacteriales</taxon>
        <taxon>Desulfurobacteriaceae</taxon>
        <taxon>Desulfurobacterium</taxon>
    </lineage>
</organism>
<dbReference type="GO" id="GO:0005737">
    <property type="term" value="C:cytoplasm"/>
    <property type="evidence" value="ECO:0007669"/>
    <property type="project" value="TreeGrafter"/>
</dbReference>
<dbReference type="Pfam" id="PF00085">
    <property type="entry name" value="Thioredoxin"/>
    <property type="match status" value="1"/>
</dbReference>
<evidence type="ECO:0000256" key="1">
    <source>
        <dbReference type="SAM" id="Phobius"/>
    </source>
</evidence>
<dbReference type="GO" id="GO:0015035">
    <property type="term" value="F:protein-disulfide reductase activity"/>
    <property type="evidence" value="ECO:0007669"/>
    <property type="project" value="TreeGrafter"/>
</dbReference>
<dbReference type="PANTHER" id="PTHR45663:SF11">
    <property type="entry name" value="GEO12009P1"/>
    <property type="match status" value="1"/>
</dbReference>
<keyword evidence="1" id="KW-0472">Membrane</keyword>
<dbReference type="InterPro" id="IPR013766">
    <property type="entry name" value="Thioredoxin_domain"/>
</dbReference>
<dbReference type="EMBL" id="FZOB01000001">
    <property type="protein sequence ID" value="SNR59127.1"/>
    <property type="molecule type" value="Genomic_DNA"/>
</dbReference>
<dbReference type="RefSeq" id="WP_089322084.1">
    <property type="nucleotide sequence ID" value="NZ_FZOB01000001.1"/>
</dbReference>
<reference evidence="4" key="1">
    <citation type="submission" date="2017-06" db="EMBL/GenBank/DDBJ databases">
        <authorList>
            <person name="Varghese N."/>
            <person name="Submissions S."/>
        </authorList>
    </citation>
    <scope>NUCLEOTIDE SEQUENCE [LARGE SCALE GENOMIC DNA]</scope>
    <source>
        <strain evidence="4">DSM 15668</strain>
    </source>
</reference>
<dbReference type="PROSITE" id="PS51352">
    <property type="entry name" value="THIOREDOXIN_2"/>
    <property type="match status" value="1"/>
</dbReference>
<gene>
    <name evidence="3" type="ORF">SAMN06265340_10146</name>
</gene>
<feature type="domain" description="Thioredoxin" evidence="2">
    <location>
        <begin position="34"/>
        <end position="140"/>
    </location>
</feature>
<evidence type="ECO:0000259" key="2">
    <source>
        <dbReference type="PROSITE" id="PS51352"/>
    </source>
</evidence>
<keyword evidence="1" id="KW-1133">Transmembrane helix</keyword>
<dbReference type="InterPro" id="IPR036249">
    <property type="entry name" value="Thioredoxin-like_sf"/>
</dbReference>
<protein>
    <submittedName>
        <fullName evidence="3">Thioredoxin 1</fullName>
    </submittedName>
</protein>
<dbReference type="SUPFAM" id="SSF52833">
    <property type="entry name" value="Thioredoxin-like"/>
    <property type="match status" value="1"/>
</dbReference>
<dbReference type="Gene3D" id="3.40.30.10">
    <property type="entry name" value="Glutaredoxin"/>
    <property type="match status" value="1"/>
</dbReference>
<keyword evidence="4" id="KW-1185">Reference proteome</keyword>
<evidence type="ECO:0000313" key="4">
    <source>
        <dbReference type="Proteomes" id="UP000198405"/>
    </source>
</evidence>
<feature type="transmembrane region" description="Helical" evidence="1">
    <location>
        <begin position="12"/>
        <end position="33"/>
    </location>
</feature>
<evidence type="ECO:0000313" key="3">
    <source>
        <dbReference type="EMBL" id="SNR59127.1"/>
    </source>
</evidence>
<name>A0A238XJN5_9BACT</name>
<proteinExistence type="predicted"/>